<dbReference type="Proteomes" id="UP000585363">
    <property type="component" value="Unassembled WGS sequence"/>
</dbReference>
<name>A0A848MCB6_9GAMM</name>
<feature type="domain" description="Prepilin peptidase dependent protein C-like C-terminal" evidence="3">
    <location>
        <begin position="43"/>
        <end position="121"/>
    </location>
</feature>
<protein>
    <submittedName>
        <fullName evidence="4">Prepilin-type N-terminal cleavage/methylation domain-containing protein</fullName>
    </submittedName>
</protein>
<dbReference type="InterPro" id="IPR022204">
    <property type="entry name" value="PpdC-like_C"/>
</dbReference>
<feature type="transmembrane region" description="Helical" evidence="2">
    <location>
        <begin position="26"/>
        <end position="47"/>
    </location>
</feature>
<evidence type="ECO:0000256" key="2">
    <source>
        <dbReference type="SAM" id="Phobius"/>
    </source>
</evidence>
<sequence length="127" mass="14000">MSCNARRNKAVNNVVNQQQGFSLPEVLLATLLLSVSVLGLLQYYQFLGQGFSRQWQMRQAWQEAHEQLESYAATGKGKVLSLPGWQAAITQQATTPGCQRITASVVTPLGYKSTLSRWLCQPVADDG</sequence>
<keyword evidence="5" id="KW-1185">Reference proteome</keyword>
<keyword evidence="2" id="KW-0472">Membrane</keyword>
<dbReference type="AlphaFoldDB" id="A0A848MCB6"/>
<comment type="caution">
    <text evidence="4">The sequence shown here is derived from an EMBL/GenBank/DDBJ whole genome shotgun (WGS) entry which is preliminary data.</text>
</comment>
<comment type="subcellular location">
    <subcellularLocation>
        <location evidence="1">Membrane</location>
        <topology evidence="1">Single-pass membrane protein</topology>
    </subcellularLocation>
</comment>
<dbReference type="PROSITE" id="PS00409">
    <property type="entry name" value="PROKAR_NTER_METHYL"/>
    <property type="match status" value="1"/>
</dbReference>
<evidence type="ECO:0000313" key="5">
    <source>
        <dbReference type="Proteomes" id="UP000585363"/>
    </source>
</evidence>
<dbReference type="EMBL" id="JAADJU010000001">
    <property type="protein sequence ID" value="NMP25335.1"/>
    <property type="molecule type" value="Genomic_DNA"/>
</dbReference>
<keyword evidence="2" id="KW-1133">Transmembrane helix</keyword>
<dbReference type="NCBIfam" id="TIGR02532">
    <property type="entry name" value="IV_pilin_GFxxxE"/>
    <property type="match status" value="1"/>
</dbReference>
<reference evidence="4 5" key="2">
    <citation type="submission" date="2020-06" db="EMBL/GenBank/DDBJ databases">
        <title>Polyphasic characterization of a Rahnella strain isolated from tree sap.</title>
        <authorList>
            <person name="Kim I.S."/>
        </authorList>
    </citation>
    <scope>NUCLEOTIDE SEQUENCE [LARGE SCALE GENOMIC DNA]</scope>
    <source>
        <strain evidence="4 5">SAP-1</strain>
    </source>
</reference>
<keyword evidence="2" id="KW-0812">Transmembrane</keyword>
<accession>A0A848MCB6</accession>
<reference evidence="4 5" key="1">
    <citation type="submission" date="2020-01" db="EMBL/GenBank/DDBJ databases">
        <authorList>
            <person name="Lee S.D."/>
        </authorList>
    </citation>
    <scope>NUCLEOTIDE SEQUENCE [LARGE SCALE GENOMIC DNA]</scope>
    <source>
        <strain evidence="4 5">SAP-1</strain>
    </source>
</reference>
<evidence type="ECO:0000259" key="3">
    <source>
        <dbReference type="Pfam" id="PF12528"/>
    </source>
</evidence>
<dbReference type="InterPro" id="IPR012902">
    <property type="entry name" value="N_methyl_site"/>
</dbReference>
<organism evidence="4 5">
    <name type="scientific">Rouxiella aceris</name>
    <dbReference type="NCBI Taxonomy" id="2703884"/>
    <lineage>
        <taxon>Bacteria</taxon>
        <taxon>Pseudomonadati</taxon>
        <taxon>Pseudomonadota</taxon>
        <taxon>Gammaproteobacteria</taxon>
        <taxon>Enterobacterales</taxon>
        <taxon>Yersiniaceae</taxon>
        <taxon>Rouxiella</taxon>
    </lineage>
</organism>
<dbReference type="GO" id="GO:0016020">
    <property type="term" value="C:membrane"/>
    <property type="evidence" value="ECO:0007669"/>
    <property type="project" value="UniProtKB-SubCell"/>
</dbReference>
<evidence type="ECO:0000256" key="1">
    <source>
        <dbReference type="ARBA" id="ARBA00004167"/>
    </source>
</evidence>
<dbReference type="Pfam" id="PF12528">
    <property type="entry name" value="T2SSppdC"/>
    <property type="match status" value="1"/>
</dbReference>
<evidence type="ECO:0000313" key="4">
    <source>
        <dbReference type="EMBL" id="NMP25335.1"/>
    </source>
</evidence>
<proteinExistence type="predicted"/>
<gene>
    <name evidence="4" type="ORF">GW590_00325</name>
</gene>